<evidence type="ECO:0000256" key="1">
    <source>
        <dbReference type="SAM" id="SignalP"/>
    </source>
</evidence>
<dbReference type="Gramene" id="OB02G34460.1">
    <property type="protein sequence ID" value="OB02G34460.1"/>
    <property type="gene ID" value="OB02G34460"/>
</dbReference>
<feature type="signal peptide" evidence="1">
    <location>
        <begin position="1"/>
        <end position="28"/>
    </location>
</feature>
<proteinExistence type="predicted"/>
<name>J3LFM9_ORYBR</name>
<dbReference type="HOGENOM" id="CLU_2519210_0_0_1"/>
<organism evidence="2">
    <name type="scientific">Oryza brachyantha</name>
    <name type="common">malo sina</name>
    <dbReference type="NCBI Taxonomy" id="4533"/>
    <lineage>
        <taxon>Eukaryota</taxon>
        <taxon>Viridiplantae</taxon>
        <taxon>Streptophyta</taxon>
        <taxon>Embryophyta</taxon>
        <taxon>Tracheophyta</taxon>
        <taxon>Spermatophyta</taxon>
        <taxon>Magnoliopsida</taxon>
        <taxon>Liliopsida</taxon>
        <taxon>Poales</taxon>
        <taxon>Poaceae</taxon>
        <taxon>BOP clade</taxon>
        <taxon>Oryzoideae</taxon>
        <taxon>Oryzeae</taxon>
        <taxon>Oryzinae</taxon>
        <taxon>Oryza</taxon>
    </lineage>
</organism>
<sequence length="85" mass="10082">VIEPPPCLLNTSWLYWILRVLLIRNNFADWDSSLQQRWRRHVILASSSRHDLPSLILDLLFFQIFKLCGVGPNRSSTCYLQKRVR</sequence>
<feature type="chain" id="PRO_5003772271" evidence="1">
    <location>
        <begin position="29"/>
        <end position="85"/>
    </location>
</feature>
<accession>J3LFM9</accession>
<protein>
    <submittedName>
        <fullName evidence="2">Uncharacterized protein</fullName>
    </submittedName>
</protein>
<keyword evidence="1" id="KW-0732">Signal</keyword>
<dbReference type="Proteomes" id="UP000006038">
    <property type="component" value="Unassembled WGS sequence"/>
</dbReference>
<evidence type="ECO:0000313" key="3">
    <source>
        <dbReference type="Proteomes" id="UP000006038"/>
    </source>
</evidence>
<dbReference type="EnsemblPlants" id="OB02G34460.1">
    <property type="protein sequence ID" value="OB02G34460.1"/>
    <property type="gene ID" value="OB02G34460"/>
</dbReference>
<evidence type="ECO:0000313" key="2">
    <source>
        <dbReference type="EnsemblPlants" id="OB02G34460.1"/>
    </source>
</evidence>
<dbReference type="AlphaFoldDB" id="J3LFM9"/>
<keyword evidence="3" id="KW-1185">Reference proteome</keyword>
<reference evidence="2" key="1">
    <citation type="submission" date="2013-04" db="UniProtKB">
        <authorList>
            <consortium name="EnsemblPlants"/>
        </authorList>
    </citation>
    <scope>IDENTIFICATION</scope>
</reference>